<proteinExistence type="predicted"/>
<evidence type="ECO:0000313" key="3">
    <source>
        <dbReference type="Proteomes" id="UP001162802"/>
    </source>
</evidence>
<keyword evidence="1" id="KW-0812">Transmembrane</keyword>
<dbReference type="EMBL" id="JALHAT010000003">
    <property type="protein sequence ID" value="MCJ1959611.1"/>
    <property type="molecule type" value="Genomic_DNA"/>
</dbReference>
<dbReference type="Proteomes" id="UP001162802">
    <property type="component" value="Unassembled WGS sequence"/>
</dbReference>
<accession>A0ABT0A8S8</accession>
<keyword evidence="1" id="KW-0472">Membrane</keyword>
<name>A0ABT0A8S8_9SPHN</name>
<reference evidence="2" key="1">
    <citation type="submission" date="2022-03" db="EMBL/GenBank/DDBJ databases">
        <title>Identification of a novel bacterium isolated from mangrove sediments.</title>
        <authorList>
            <person name="Pan X."/>
        </authorList>
    </citation>
    <scope>NUCLEOTIDE SEQUENCE</scope>
    <source>
        <strain evidence="2">B2637</strain>
    </source>
</reference>
<organism evidence="2 3">
    <name type="scientific">Novosphingobium mangrovi</name>
    <name type="common">ex Hu et al. 2023</name>
    <dbReference type="NCBI Taxonomy" id="2930094"/>
    <lineage>
        <taxon>Bacteria</taxon>
        <taxon>Pseudomonadati</taxon>
        <taxon>Pseudomonadota</taxon>
        <taxon>Alphaproteobacteria</taxon>
        <taxon>Sphingomonadales</taxon>
        <taxon>Sphingomonadaceae</taxon>
        <taxon>Novosphingobium</taxon>
    </lineage>
</organism>
<protein>
    <submittedName>
        <fullName evidence="2">Uncharacterized protein</fullName>
    </submittedName>
</protein>
<sequence>MRTQKRRALVLSSEQSGHPFRRSLPAHVLEVPAHLRPAVDDEALAARRWKLRGGDWQQFLAAYCASFLAIFTFII</sequence>
<keyword evidence="3" id="KW-1185">Reference proteome</keyword>
<gene>
    <name evidence="2" type="ORF">MTR65_02805</name>
</gene>
<feature type="transmembrane region" description="Helical" evidence="1">
    <location>
        <begin position="56"/>
        <end position="74"/>
    </location>
</feature>
<evidence type="ECO:0000313" key="2">
    <source>
        <dbReference type="EMBL" id="MCJ1959611.1"/>
    </source>
</evidence>
<comment type="caution">
    <text evidence="2">The sequence shown here is derived from an EMBL/GenBank/DDBJ whole genome shotgun (WGS) entry which is preliminary data.</text>
</comment>
<dbReference type="RefSeq" id="WP_243796832.1">
    <property type="nucleotide sequence ID" value="NZ_JALHAT010000003.1"/>
</dbReference>
<keyword evidence="1" id="KW-1133">Transmembrane helix</keyword>
<evidence type="ECO:0000256" key="1">
    <source>
        <dbReference type="SAM" id="Phobius"/>
    </source>
</evidence>